<organism evidence="1 2">
    <name type="scientific">Eruca vesicaria subsp. sativa</name>
    <name type="common">Garden rocket</name>
    <name type="synonym">Eruca sativa</name>
    <dbReference type="NCBI Taxonomy" id="29727"/>
    <lineage>
        <taxon>Eukaryota</taxon>
        <taxon>Viridiplantae</taxon>
        <taxon>Streptophyta</taxon>
        <taxon>Embryophyta</taxon>
        <taxon>Tracheophyta</taxon>
        <taxon>Spermatophyta</taxon>
        <taxon>Magnoliopsida</taxon>
        <taxon>eudicotyledons</taxon>
        <taxon>Gunneridae</taxon>
        <taxon>Pentapetalae</taxon>
        <taxon>rosids</taxon>
        <taxon>malvids</taxon>
        <taxon>Brassicales</taxon>
        <taxon>Brassicaceae</taxon>
        <taxon>Brassiceae</taxon>
        <taxon>Eruca</taxon>
    </lineage>
</organism>
<keyword evidence="2" id="KW-1185">Reference proteome</keyword>
<dbReference type="Proteomes" id="UP001642260">
    <property type="component" value="Unassembled WGS sequence"/>
</dbReference>
<accession>A0ABC8KM30</accession>
<protein>
    <submittedName>
        <fullName evidence="1">Uncharacterized protein</fullName>
    </submittedName>
</protein>
<dbReference type="EMBL" id="CAKOAT010241820">
    <property type="protein sequence ID" value="CAH8358038.1"/>
    <property type="molecule type" value="Genomic_DNA"/>
</dbReference>
<evidence type="ECO:0000313" key="2">
    <source>
        <dbReference type="Proteomes" id="UP001642260"/>
    </source>
</evidence>
<sequence length="105" mass="11638">MANVLASSSLICRRALAPPPLFKSDCSNAVIEFVCAVNTKEKVVRETLNHLTMEISGSWLRSLLNYKDLQEVRPAGDDAPTMSRNLDGGKFRELNQNNTLLTMLS</sequence>
<comment type="caution">
    <text evidence="1">The sequence shown here is derived from an EMBL/GenBank/DDBJ whole genome shotgun (WGS) entry which is preliminary data.</text>
</comment>
<dbReference type="AlphaFoldDB" id="A0ABC8KM30"/>
<proteinExistence type="predicted"/>
<evidence type="ECO:0000313" key="1">
    <source>
        <dbReference type="EMBL" id="CAH8358038.1"/>
    </source>
</evidence>
<gene>
    <name evidence="1" type="ORF">ERUC_LOCUS23794</name>
</gene>
<reference evidence="1 2" key="1">
    <citation type="submission" date="2022-03" db="EMBL/GenBank/DDBJ databases">
        <authorList>
            <person name="Macdonald S."/>
            <person name="Ahmed S."/>
            <person name="Newling K."/>
        </authorList>
    </citation>
    <scope>NUCLEOTIDE SEQUENCE [LARGE SCALE GENOMIC DNA]</scope>
</reference>
<name>A0ABC8KM30_ERUVS</name>